<evidence type="ECO:0000256" key="3">
    <source>
        <dbReference type="ARBA" id="ARBA00022630"/>
    </source>
</evidence>
<keyword evidence="3" id="KW-0285">Flavoprotein</keyword>
<evidence type="ECO:0000256" key="5">
    <source>
        <dbReference type="ARBA" id="ARBA00022827"/>
    </source>
</evidence>
<keyword evidence="8" id="KW-0408">Iron</keyword>
<evidence type="ECO:0000313" key="12">
    <source>
        <dbReference type="EMBL" id="REK69985.1"/>
    </source>
</evidence>
<evidence type="ECO:0000256" key="7">
    <source>
        <dbReference type="ARBA" id="ARBA00023002"/>
    </source>
</evidence>
<evidence type="ECO:0000256" key="10">
    <source>
        <dbReference type="ARBA" id="ARBA00047776"/>
    </source>
</evidence>
<dbReference type="EC" id="1.18.1.2" evidence="2"/>
<dbReference type="GO" id="GO:0046872">
    <property type="term" value="F:metal ion binding"/>
    <property type="evidence" value="ECO:0007669"/>
    <property type="project" value="UniProtKB-KW"/>
</dbReference>
<dbReference type="InterPro" id="IPR055275">
    <property type="entry name" value="Ferredox_Rdtase"/>
</dbReference>
<protein>
    <recommendedName>
        <fullName evidence="2">ferredoxin--NADP(+) reductase</fullName>
        <ecNumber evidence="2">1.18.1.2</ecNumber>
    </recommendedName>
</protein>
<evidence type="ECO:0000256" key="9">
    <source>
        <dbReference type="ARBA" id="ARBA00023014"/>
    </source>
</evidence>
<sequence>MPHVVTQACCGDASCVFACPVNAIHPTPDEPDFALAEMLYIDPVSCVDCGACVTACPVGAISAHDKLTEPQLPFVDINALFHSTPRSHPAQAPVPPLVARTSSDPMRVAIVGAGPAALFAADELLKRPGVQVTVIDRLPTPHGLVRAGVAPDHPSTKTVEGLFRHIEDQPGFSYLLGVDVGVDVTHDELAAHHHAVVYATGASRDRRLDIGGESLVGSTTATDFVAWYNGHPEHADRSFDLSSRRVVVIGNGNVALDVARILATDPEWLAATDIADHALAALRASSVREVEVVGRRGAEHAAFTLPELVGLVERDDIDVEVRGDPLITPGGTDTMTARKIGLLREAATRPRRPGARTIVFRFAASPVAIEEAAGGRVGGVVLARNDLVTDAAGVPRAVATTEAEVVETGLVLRSIGYRGVAVPGLPFDAESSTVPHTGGRVDGMAGTYVAGWIKRGPSGFIGTNRSCAQETVDCLVADDNAGLLPAPAASAGAFRRLAAGRVTGAIDLTGWRSIDAREREDGRSEGRPRRKIVRLGAMLEAAAPAVPPRRRPWLARR</sequence>
<dbReference type="OrthoDB" id="289202at2"/>
<dbReference type="EMBL" id="QUBR01000002">
    <property type="protein sequence ID" value="REK69985.1"/>
    <property type="molecule type" value="Genomic_DNA"/>
</dbReference>
<dbReference type="GO" id="GO:0004324">
    <property type="term" value="F:ferredoxin-NADP+ reductase activity"/>
    <property type="evidence" value="ECO:0007669"/>
    <property type="project" value="UniProtKB-EC"/>
</dbReference>
<keyword evidence="4" id="KW-0479">Metal-binding</keyword>
<keyword evidence="9" id="KW-0411">Iron-sulfur</keyword>
<dbReference type="RefSeq" id="WP_119704582.1">
    <property type="nucleotide sequence ID" value="NZ_JBHSOI010000002.1"/>
</dbReference>
<evidence type="ECO:0000256" key="4">
    <source>
        <dbReference type="ARBA" id="ARBA00022723"/>
    </source>
</evidence>
<comment type="caution">
    <text evidence="12">The sequence shown here is derived from an EMBL/GenBank/DDBJ whole genome shotgun (WGS) entry which is preliminary data.</text>
</comment>
<dbReference type="InterPro" id="IPR036188">
    <property type="entry name" value="FAD/NAD-bd_sf"/>
</dbReference>
<keyword evidence="6" id="KW-0521">NADP</keyword>
<dbReference type="Pfam" id="PF07992">
    <property type="entry name" value="Pyr_redox_2"/>
    <property type="match status" value="1"/>
</dbReference>
<name>A0A371P229_9ACTN</name>
<gene>
    <name evidence="12" type="ORF">DX116_12425</name>
</gene>
<evidence type="ECO:0000256" key="6">
    <source>
        <dbReference type="ARBA" id="ARBA00022857"/>
    </source>
</evidence>
<dbReference type="GO" id="GO:0051536">
    <property type="term" value="F:iron-sulfur cluster binding"/>
    <property type="evidence" value="ECO:0007669"/>
    <property type="project" value="UniProtKB-KW"/>
</dbReference>
<evidence type="ECO:0000256" key="1">
    <source>
        <dbReference type="ARBA" id="ARBA00001974"/>
    </source>
</evidence>
<dbReference type="Gene3D" id="3.30.70.20">
    <property type="match status" value="1"/>
</dbReference>
<evidence type="ECO:0000256" key="2">
    <source>
        <dbReference type="ARBA" id="ARBA00013223"/>
    </source>
</evidence>
<evidence type="ECO:0000313" key="13">
    <source>
        <dbReference type="Proteomes" id="UP000265581"/>
    </source>
</evidence>
<dbReference type="InterPro" id="IPR017896">
    <property type="entry name" value="4Fe4S_Fe-S-bd"/>
</dbReference>
<keyword evidence="5" id="KW-0274">FAD</keyword>
<feature type="domain" description="4Fe-4S ferredoxin-type" evidence="11">
    <location>
        <begin position="37"/>
        <end position="66"/>
    </location>
</feature>
<dbReference type="PROSITE" id="PS00198">
    <property type="entry name" value="4FE4S_FER_1"/>
    <property type="match status" value="1"/>
</dbReference>
<dbReference type="SUPFAM" id="SSF54862">
    <property type="entry name" value="4Fe-4S ferredoxins"/>
    <property type="match status" value="1"/>
</dbReference>
<dbReference type="PANTHER" id="PTHR48467">
    <property type="entry name" value="GLUTAMATE SYNTHASE 1 [NADH], CHLOROPLASTIC-LIKE"/>
    <property type="match status" value="1"/>
</dbReference>
<dbReference type="Gene3D" id="3.50.50.60">
    <property type="entry name" value="FAD/NAD(P)-binding domain"/>
    <property type="match status" value="1"/>
</dbReference>
<dbReference type="AlphaFoldDB" id="A0A371P229"/>
<proteinExistence type="predicted"/>
<keyword evidence="7" id="KW-0560">Oxidoreductase</keyword>
<dbReference type="InterPro" id="IPR017900">
    <property type="entry name" value="4Fe4S_Fe_S_CS"/>
</dbReference>
<dbReference type="InterPro" id="IPR023753">
    <property type="entry name" value="FAD/NAD-binding_dom"/>
</dbReference>
<feature type="domain" description="4Fe-4S ferredoxin-type" evidence="11">
    <location>
        <begin position="1"/>
        <end position="29"/>
    </location>
</feature>
<dbReference type="SUPFAM" id="SSF51971">
    <property type="entry name" value="Nucleotide-binding domain"/>
    <property type="match status" value="1"/>
</dbReference>
<dbReference type="Gene3D" id="3.40.50.720">
    <property type="entry name" value="NAD(P)-binding Rossmann-like Domain"/>
    <property type="match status" value="1"/>
</dbReference>
<dbReference type="PANTHER" id="PTHR48467:SF1">
    <property type="entry name" value="GLUTAMATE SYNTHASE 1 [NADH], CHLOROPLASTIC-LIKE"/>
    <property type="match status" value="1"/>
</dbReference>
<evidence type="ECO:0000256" key="8">
    <source>
        <dbReference type="ARBA" id="ARBA00023004"/>
    </source>
</evidence>
<reference evidence="12 13" key="1">
    <citation type="submission" date="2018-08" db="EMBL/GenBank/DDBJ databases">
        <title>Aeromicrobium sp. M2KJ-4, whole genome shotgun sequence.</title>
        <authorList>
            <person name="Tuo L."/>
        </authorList>
    </citation>
    <scope>NUCLEOTIDE SEQUENCE [LARGE SCALE GENOMIC DNA]</scope>
    <source>
        <strain evidence="12 13">M2KJ-4</strain>
    </source>
</reference>
<dbReference type="Proteomes" id="UP000265581">
    <property type="component" value="Unassembled WGS sequence"/>
</dbReference>
<keyword evidence="13" id="KW-1185">Reference proteome</keyword>
<dbReference type="PROSITE" id="PS51379">
    <property type="entry name" value="4FE4S_FER_2"/>
    <property type="match status" value="2"/>
</dbReference>
<dbReference type="Pfam" id="PF12838">
    <property type="entry name" value="Fer4_7"/>
    <property type="match status" value="1"/>
</dbReference>
<organism evidence="12 13">
    <name type="scientific">Aeromicrobium endophyticum</name>
    <dbReference type="NCBI Taxonomy" id="2292704"/>
    <lineage>
        <taxon>Bacteria</taxon>
        <taxon>Bacillati</taxon>
        <taxon>Actinomycetota</taxon>
        <taxon>Actinomycetes</taxon>
        <taxon>Propionibacteriales</taxon>
        <taxon>Nocardioidaceae</taxon>
        <taxon>Aeromicrobium</taxon>
    </lineage>
</organism>
<evidence type="ECO:0000259" key="11">
    <source>
        <dbReference type="PROSITE" id="PS51379"/>
    </source>
</evidence>
<comment type="cofactor">
    <cofactor evidence="1">
        <name>FAD</name>
        <dbReference type="ChEBI" id="CHEBI:57692"/>
    </cofactor>
</comment>
<accession>A0A371P229</accession>
<comment type="catalytic activity">
    <reaction evidence="10">
        <text>2 reduced [2Fe-2S]-[ferredoxin] + NADP(+) + H(+) = 2 oxidized [2Fe-2S]-[ferredoxin] + NADPH</text>
        <dbReference type="Rhea" id="RHEA:20125"/>
        <dbReference type="Rhea" id="RHEA-COMP:10000"/>
        <dbReference type="Rhea" id="RHEA-COMP:10001"/>
        <dbReference type="ChEBI" id="CHEBI:15378"/>
        <dbReference type="ChEBI" id="CHEBI:33737"/>
        <dbReference type="ChEBI" id="CHEBI:33738"/>
        <dbReference type="ChEBI" id="CHEBI:57783"/>
        <dbReference type="ChEBI" id="CHEBI:58349"/>
        <dbReference type="EC" id="1.18.1.2"/>
    </reaction>
</comment>
<dbReference type="PRINTS" id="PR00419">
    <property type="entry name" value="ADXRDTASE"/>
</dbReference>